<sequence length="72" mass="7729">MIPRQIFELSSPSIGLFLSRNQLTGPIPTQIGNLRNLGKLNLSKNKVSGGNPSTLSSFKVLAGIPFSRGKSF</sequence>
<dbReference type="Proteomes" id="UP001062846">
    <property type="component" value="Chromosome 7"/>
</dbReference>
<comment type="caution">
    <text evidence="1">The sequence shown here is derived from an EMBL/GenBank/DDBJ whole genome shotgun (WGS) entry which is preliminary data.</text>
</comment>
<keyword evidence="2" id="KW-1185">Reference proteome</keyword>
<gene>
    <name evidence="1" type="ORF">RHMOL_Rhmol07G0152200</name>
</gene>
<proteinExistence type="predicted"/>
<name>A0ACC0N1Y2_RHOML</name>
<accession>A0ACC0N1Y2</accession>
<reference evidence="1" key="1">
    <citation type="submission" date="2022-02" db="EMBL/GenBank/DDBJ databases">
        <title>Plant Genome Project.</title>
        <authorList>
            <person name="Zhang R.-G."/>
        </authorList>
    </citation>
    <scope>NUCLEOTIDE SEQUENCE</scope>
    <source>
        <strain evidence="1">AT1</strain>
    </source>
</reference>
<protein>
    <submittedName>
        <fullName evidence="1">Uncharacterized protein</fullName>
    </submittedName>
</protein>
<evidence type="ECO:0000313" key="2">
    <source>
        <dbReference type="Proteomes" id="UP001062846"/>
    </source>
</evidence>
<organism evidence="1 2">
    <name type="scientific">Rhododendron molle</name>
    <name type="common">Chinese azalea</name>
    <name type="synonym">Azalea mollis</name>
    <dbReference type="NCBI Taxonomy" id="49168"/>
    <lineage>
        <taxon>Eukaryota</taxon>
        <taxon>Viridiplantae</taxon>
        <taxon>Streptophyta</taxon>
        <taxon>Embryophyta</taxon>
        <taxon>Tracheophyta</taxon>
        <taxon>Spermatophyta</taxon>
        <taxon>Magnoliopsida</taxon>
        <taxon>eudicotyledons</taxon>
        <taxon>Gunneridae</taxon>
        <taxon>Pentapetalae</taxon>
        <taxon>asterids</taxon>
        <taxon>Ericales</taxon>
        <taxon>Ericaceae</taxon>
        <taxon>Ericoideae</taxon>
        <taxon>Rhodoreae</taxon>
        <taxon>Rhododendron</taxon>
    </lineage>
</organism>
<dbReference type="EMBL" id="CM046394">
    <property type="protein sequence ID" value="KAI8546861.1"/>
    <property type="molecule type" value="Genomic_DNA"/>
</dbReference>
<evidence type="ECO:0000313" key="1">
    <source>
        <dbReference type="EMBL" id="KAI8546861.1"/>
    </source>
</evidence>